<evidence type="ECO:0000259" key="2">
    <source>
        <dbReference type="Pfam" id="PF13456"/>
    </source>
</evidence>
<evidence type="ECO:0000313" key="3">
    <source>
        <dbReference type="EMBL" id="KAF6134947.1"/>
    </source>
</evidence>
<dbReference type="Proteomes" id="UP000541444">
    <property type="component" value="Unassembled WGS sequence"/>
</dbReference>
<keyword evidence="1" id="KW-1133">Transmembrane helix</keyword>
<keyword evidence="4" id="KW-1185">Reference proteome</keyword>
<dbReference type="GO" id="GO:0004523">
    <property type="term" value="F:RNA-DNA hybrid ribonuclease activity"/>
    <property type="evidence" value="ECO:0007669"/>
    <property type="project" value="InterPro"/>
</dbReference>
<dbReference type="EMBL" id="JACGCM010002823">
    <property type="protein sequence ID" value="KAF6134947.1"/>
    <property type="molecule type" value="Genomic_DNA"/>
</dbReference>
<dbReference type="InterPro" id="IPR036397">
    <property type="entry name" value="RNaseH_sf"/>
</dbReference>
<dbReference type="GO" id="GO:0003676">
    <property type="term" value="F:nucleic acid binding"/>
    <property type="evidence" value="ECO:0007669"/>
    <property type="project" value="InterPro"/>
</dbReference>
<dbReference type="InterPro" id="IPR053151">
    <property type="entry name" value="RNase_H-like"/>
</dbReference>
<proteinExistence type="predicted"/>
<dbReference type="AlphaFoldDB" id="A0A7J7KX81"/>
<feature type="domain" description="RNase H type-1" evidence="2">
    <location>
        <begin position="102"/>
        <end position="218"/>
    </location>
</feature>
<organism evidence="3 4">
    <name type="scientific">Kingdonia uniflora</name>
    <dbReference type="NCBI Taxonomy" id="39325"/>
    <lineage>
        <taxon>Eukaryota</taxon>
        <taxon>Viridiplantae</taxon>
        <taxon>Streptophyta</taxon>
        <taxon>Embryophyta</taxon>
        <taxon>Tracheophyta</taxon>
        <taxon>Spermatophyta</taxon>
        <taxon>Magnoliopsida</taxon>
        <taxon>Ranunculales</taxon>
        <taxon>Circaeasteraceae</taxon>
        <taxon>Kingdonia</taxon>
    </lineage>
</organism>
<keyword evidence="1" id="KW-0812">Transmembrane</keyword>
<dbReference type="CDD" id="cd06222">
    <property type="entry name" value="RNase_H_like"/>
    <property type="match status" value="1"/>
</dbReference>
<evidence type="ECO:0000313" key="4">
    <source>
        <dbReference type="Proteomes" id="UP000541444"/>
    </source>
</evidence>
<evidence type="ECO:0000256" key="1">
    <source>
        <dbReference type="SAM" id="Phobius"/>
    </source>
</evidence>
<dbReference type="PANTHER" id="PTHR47723">
    <property type="entry name" value="OS05G0353850 PROTEIN"/>
    <property type="match status" value="1"/>
</dbReference>
<dbReference type="InterPro" id="IPR002156">
    <property type="entry name" value="RNaseH_domain"/>
</dbReference>
<dbReference type="PANTHER" id="PTHR47723:SF19">
    <property type="entry name" value="POLYNUCLEOTIDYL TRANSFERASE, RIBONUCLEASE H-LIKE SUPERFAMILY PROTEIN"/>
    <property type="match status" value="1"/>
</dbReference>
<dbReference type="OrthoDB" id="1166192at2759"/>
<dbReference type="Gene3D" id="3.30.420.10">
    <property type="entry name" value="Ribonuclease H-like superfamily/Ribonuclease H"/>
    <property type="match status" value="1"/>
</dbReference>
<dbReference type="InterPro" id="IPR044730">
    <property type="entry name" value="RNase_H-like_dom_plant"/>
</dbReference>
<keyword evidence="1" id="KW-0472">Membrane</keyword>
<comment type="caution">
    <text evidence="3">The sequence shown here is derived from an EMBL/GenBank/DDBJ whole genome shotgun (WGS) entry which is preliminary data.</text>
</comment>
<accession>A0A7J7KX81</accession>
<dbReference type="SUPFAM" id="SSF53098">
    <property type="entry name" value="Ribonuclease H-like"/>
    <property type="match status" value="1"/>
</dbReference>
<dbReference type="InterPro" id="IPR012337">
    <property type="entry name" value="RNaseH-like_sf"/>
</dbReference>
<name>A0A7J7KX81_9MAGN</name>
<protein>
    <recommendedName>
        <fullName evidence="2">RNase H type-1 domain-containing protein</fullName>
    </recommendedName>
</protein>
<gene>
    <name evidence="3" type="ORF">GIB67_023306</name>
</gene>
<feature type="transmembrane region" description="Helical" evidence="1">
    <location>
        <begin position="276"/>
        <end position="294"/>
    </location>
</feature>
<sequence length="347" mass="38901">MMREVLASETLPLKLASTIAPHHIGDGHSTLFWQHPWHPLGILADLFPQHLRTKLSCCDSEIEDTDQNRNCVQDWNLSNKFKLKKPIKCSWKKPLAGFHAINTDGSFAEDGGYGALVRTEDGTTIKAVPGKVKSHSVIYHELQGIEAGLLLGIRLAICKVILYSDSGKAVHLLQRNGKHSWQVGRIVARIKTLMASFESCIIENVLREINAAADHLSKIKPTEGFIELSPSEFSNELRIIIEEDASGKSTFDFDGVSVPCIYQRYCYSIVQPPLDAYTALSILTSILMILYSIFKKDKRLGSSKQLMRNVFKGVGLHDRLSACPLLFFNPFLLREWANLTYSLPSIY</sequence>
<reference evidence="3 4" key="1">
    <citation type="journal article" date="2020" name="IScience">
        <title>Genome Sequencing of the Endangered Kingdonia uniflora (Circaeasteraceae, Ranunculales) Reveals Potential Mechanisms of Evolutionary Specialization.</title>
        <authorList>
            <person name="Sun Y."/>
            <person name="Deng T."/>
            <person name="Zhang A."/>
            <person name="Moore M.J."/>
            <person name="Landis J.B."/>
            <person name="Lin N."/>
            <person name="Zhang H."/>
            <person name="Zhang X."/>
            <person name="Huang J."/>
            <person name="Zhang X."/>
            <person name="Sun H."/>
            <person name="Wang H."/>
        </authorList>
    </citation>
    <scope>NUCLEOTIDE SEQUENCE [LARGE SCALE GENOMIC DNA]</scope>
    <source>
        <strain evidence="3">TB1705</strain>
        <tissue evidence="3">Leaf</tissue>
    </source>
</reference>
<dbReference type="Pfam" id="PF13456">
    <property type="entry name" value="RVT_3"/>
    <property type="match status" value="1"/>
</dbReference>